<keyword evidence="5" id="KW-0630">Potassium</keyword>
<feature type="transmembrane region" description="Helical" evidence="10">
    <location>
        <begin position="65"/>
        <end position="84"/>
    </location>
</feature>
<proteinExistence type="inferred from homology"/>
<keyword evidence="8 10" id="KW-0472">Membrane</keyword>
<dbReference type="Gramene" id="OE9A074138T1">
    <property type="protein sequence ID" value="OE9A074138C1"/>
    <property type="gene ID" value="OE9A074138"/>
</dbReference>
<feature type="domain" description="Cation/H+ exchanger transmembrane" evidence="12">
    <location>
        <begin position="3"/>
        <end position="98"/>
    </location>
</feature>
<evidence type="ECO:0000256" key="2">
    <source>
        <dbReference type="ARBA" id="ARBA00022448"/>
    </source>
</evidence>
<evidence type="ECO:0000256" key="3">
    <source>
        <dbReference type="ARBA" id="ARBA00022538"/>
    </source>
</evidence>
<keyword evidence="11" id="KW-0732">Signal</keyword>
<organism evidence="13 14">
    <name type="scientific">Olea europaea subsp. europaea</name>
    <dbReference type="NCBI Taxonomy" id="158383"/>
    <lineage>
        <taxon>Eukaryota</taxon>
        <taxon>Viridiplantae</taxon>
        <taxon>Streptophyta</taxon>
        <taxon>Embryophyta</taxon>
        <taxon>Tracheophyta</taxon>
        <taxon>Spermatophyta</taxon>
        <taxon>Magnoliopsida</taxon>
        <taxon>eudicotyledons</taxon>
        <taxon>Gunneridae</taxon>
        <taxon>Pentapetalae</taxon>
        <taxon>asterids</taxon>
        <taxon>lamiids</taxon>
        <taxon>Lamiales</taxon>
        <taxon>Oleaceae</taxon>
        <taxon>Oleeae</taxon>
        <taxon>Olea</taxon>
    </lineage>
</organism>
<evidence type="ECO:0000256" key="9">
    <source>
        <dbReference type="ARBA" id="ARBA00038341"/>
    </source>
</evidence>
<dbReference type="GO" id="GO:0012505">
    <property type="term" value="C:endomembrane system"/>
    <property type="evidence" value="ECO:0007669"/>
    <property type="project" value="TreeGrafter"/>
</dbReference>
<feature type="chain" id="PRO_5035748953" evidence="11">
    <location>
        <begin position="23"/>
        <end position="135"/>
    </location>
</feature>
<dbReference type="InterPro" id="IPR006153">
    <property type="entry name" value="Cation/H_exchanger_TM"/>
</dbReference>
<evidence type="ECO:0000256" key="1">
    <source>
        <dbReference type="ARBA" id="ARBA00004141"/>
    </source>
</evidence>
<dbReference type="EMBL" id="CACTIH010009048">
    <property type="protein sequence ID" value="CAA3021108.1"/>
    <property type="molecule type" value="Genomic_DNA"/>
</dbReference>
<feature type="transmembrane region" description="Helical" evidence="10">
    <location>
        <begin position="32"/>
        <end position="53"/>
    </location>
</feature>
<evidence type="ECO:0000256" key="11">
    <source>
        <dbReference type="SAM" id="SignalP"/>
    </source>
</evidence>
<keyword evidence="4 10" id="KW-0812">Transmembrane</keyword>
<gene>
    <name evidence="13" type="ORF">OLEA9_A074138</name>
</gene>
<evidence type="ECO:0000313" key="13">
    <source>
        <dbReference type="EMBL" id="CAA3021108.1"/>
    </source>
</evidence>
<dbReference type="GO" id="GO:0015297">
    <property type="term" value="F:antiporter activity"/>
    <property type="evidence" value="ECO:0007669"/>
    <property type="project" value="InterPro"/>
</dbReference>
<comment type="similarity">
    <text evidence="9">Belongs to the monovalent cation:proton antiporter 2 (CPA2) transporter (TC 2.A.37) family. CHX (TC 2.A.37.4) subfamily.</text>
</comment>
<keyword evidence="14" id="KW-1185">Reference proteome</keyword>
<dbReference type="AlphaFoldDB" id="A0A8S0UR29"/>
<accession>A0A8S0UR29</accession>
<keyword evidence="6 10" id="KW-1133">Transmembrane helix</keyword>
<dbReference type="PANTHER" id="PTHR32468:SF26">
    <property type="entry name" value="CATION_H(+) ANTIPORTER 15"/>
    <property type="match status" value="1"/>
</dbReference>
<dbReference type="Pfam" id="PF00999">
    <property type="entry name" value="Na_H_Exchanger"/>
    <property type="match status" value="1"/>
</dbReference>
<dbReference type="GO" id="GO:1902600">
    <property type="term" value="P:proton transmembrane transport"/>
    <property type="evidence" value="ECO:0007669"/>
    <property type="project" value="InterPro"/>
</dbReference>
<dbReference type="Gene3D" id="1.20.1530.20">
    <property type="match status" value="1"/>
</dbReference>
<keyword evidence="3" id="KW-0633">Potassium transport</keyword>
<evidence type="ECO:0000256" key="5">
    <source>
        <dbReference type="ARBA" id="ARBA00022958"/>
    </source>
</evidence>
<name>A0A8S0UR29_OLEEU</name>
<comment type="caution">
    <text evidence="13">The sequence shown here is derived from an EMBL/GenBank/DDBJ whole genome shotgun (WGS) entry which is preliminary data.</text>
</comment>
<sequence>MSSALINDMCAWILLALAIALAENDGKSLASIWVILSSVAFVAFCVNVIRPLISWMIRRIPEVKSVSEFSICLILTGVMISGFITDAIGTHSVFGLVIPNGPVGITLIERLEDSVLGFFYRSSSPLAASRRTLLQ</sequence>
<comment type="subcellular location">
    <subcellularLocation>
        <location evidence="1">Membrane</location>
        <topology evidence="1">Multi-pass membrane protein</topology>
    </subcellularLocation>
</comment>
<keyword evidence="7" id="KW-0406">Ion transport</keyword>
<protein>
    <submittedName>
        <fullName evidence="13">Cation H(+) antiporter 15</fullName>
    </submittedName>
</protein>
<evidence type="ECO:0000256" key="10">
    <source>
        <dbReference type="SAM" id="Phobius"/>
    </source>
</evidence>
<evidence type="ECO:0000256" key="7">
    <source>
        <dbReference type="ARBA" id="ARBA00023065"/>
    </source>
</evidence>
<evidence type="ECO:0000313" key="14">
    <source>
        <dbReference type="Proteomes" id="UP000594638"/>
    </source>
</evidence>
<dbReference type="Proteomes" id="UP000594638">
    <property type="component" value="Unassembled WGS sequence"/>
</dbReference>
<reference evidence="13 14" key="1">
    <citation type="submission" date="2019-12" db="EMBL/GenBank/DDBJ databases">
        <authorList>
            <person name="Alioto T."/>
            <person name="Alioto T."/>
            <person name="Gomez Garrido J."/>
        </authorList>
    </citation>
    <scope>NUCLEOTIDE SEQUENCE [LARGE SCALE GENOMIC DNA]</scope>
</reference>
<dbReference type="InterPro" id="IPR038770">
    <property type="entry name" value="Na+/solute_symporter_sf"/>
</dbReference>
<dbReference type="OrthoDB" id="1742496at2759"/>
<dbReference type="GO" id="GO:0006885">
    <property type="term" value="P:regulation of pH"/>
    <property type="evidence" value="ECO:0007669"/>
    <property type="project" value="TreeGrafter"/>
</dbReference>
<dbReference type="InterPro" id="IPR050794">
    <property type="entry name" value="CPA2_transporter"/>
</dbReference>
<dbReference type="GO" id="GO:0016020">
    <property type="term" value="C:membrane"/>
    <property type="evidence" value="ECO:0007669"/>
    <property type="project" value="UniProtKB-SubCell"/>
</dbReference>
<feature type="signal peptide" evidence="11">
    <location>
        <begin position="1"/>
        <end position="22"/>
    </location>
</feature>
<evidence type="ECO:0000259" key="12">
    <source>
        <dbReference type="Pfam" id="PF00999"/>
    </source>
</evidence>
<evidence type="ECO:0000256" key="8">
    <source>
        <dbReference type="ARBA" id="ARBA00023136"/>
    </source>
</evidence>
<evidence type="ECO:0000256" key="6">
    <source>
        <dbReference type="ARBA" id="ARBA00022989"/>
    </source>
</evidence>
<evidence type="ECO:0000256" key="4">
    <source>
        <dbReference type="ARBA" id="ARBA00022692"/>
    </source>
</evidence>
<dbReference type="PANTHER" id="PTHR32468">
    <property type="entry name" value="CATION/H + ANTIPORTER"/>
    <property type="match status" value="1"/>
</dbReference>
<dbReference type="GO" id="GO:0006813">
    <property type="term" value="P:potassium ion transport"/>
    <property type="evidence" value="ECO:0007669"/>
    <property type="project" value="UniProtKB-KW"/>
</dbReference>
<keyword evidence="2" id="KW-0813">Transport</keyword>